<gene>
    <name evidence="2" type="ORF">ABI_02910</name>
</gene>
<evidence type="ECO:0000313" key="3">
    <source>
        <dbReference type="Proteomes" id="UP000006512"/>
    </source>
</evidence>
<keyword evidence="1" id="KW-0812">Transmembrane</keyword>
<dbReference type="HOGENOM" id="CLU_1811818_0_0_5"/>
<organism evidence="2 3">
    <name type="scientific">Asticcacaulis biprosthecium C19</name>
    <dbReference type="NCBI Taxonomy" id="715226"/>
    <lineage>
        <taxon>Bacteria</taxon>
        <taxon>Pseudomonadati</taxon>
        <taxon>Pseudomonadota</taxon>
        <taxon>Alphaproteobacteria</taxon>
        <taxon>Caulobacterales</taxon>
        <taxon>Caulobacteraceae</taxon>
        <taxon>Asticcacaulis</taxon>
    </lineage>
</organism>
<keyword evidence="1" id="KW-0472">Membrane</keyword>
<dbReference type="EMBL" id="GL883077">
    <property type="protein sequence ID" value="EGF91859.1"/>
    <property type="molecule type" value="Genomic_DNA"/>
</dbReference>
<sequence length="142" mass="14787">MMSNDEEAQKRELAQGFLHFLIDGAASNMPAGRTPTLADAIADRVSRDTRQQVDTLLPQYLNQILPGMVDQAVARGGAQSAFGRYGLMAVVAAGVLAVACIVLAVMLFAKDASNPATNAPISTSVADESVLPIDDAANSIGN</sequence>
<accession>F4QJ28</accession>
<protein>
    <recommendedName>
        <fullName evidence="4">Transmembrane protein</fullName>
    </recommendedName>
</protein>
<name>F4QJ28_9CAUL</name>
<feature type="transmembrane region" description="Helical" evidence="1">
    <location>
        <begin position="85"/>
        <end position="109"/>
    </location>
</feature>
<evidence type="ECO:0000256" key="1">
    <source>
        <dbReference type="SAM" id="Phobius"/>
    </source>
</evidence>
<dbReference type="Proteomes" id="UP000006512">
    <property type="component" value="Unassembled WGS sequence"/>
</dbReference>
<dbReference type="OrthoDB" id="9851282at2"/>
<evidence type="ECO:0000313" key="2">
    <source>
        <dbReference type="EMBL" id="EGF91859.1"/>
    </source>
</evidence>
<dbReference type="AlphaFoldDB" id="F4QJ28"/>
<reference evidence="3" key="1">
    <citation type="submission" date="2011-03" db="EMBL/GenBank/DDBJ databases">
        <title>Draft genome sequence of Brevundimonas diminuta.</title>
        <authorList>
            <person name="Brown P.J.B."/>
            <person name="Buechlein A."/>
            <person name="Hemmerich C."/>
            <person name="Brun Y.V."/>
        </authorList>
    </citation>
    <scope>NUCLEOTIDE SEQUENCE [LARGE SCALE GENOMIC DNA]</scope>
    <source>
        <strain evidence="3">C19</strain>
    </source>
</reference>
<keyword evidence="1" id="KW-1133">Transmembrane helix</keyword>
<proteinExistence type="predicted"/>
<evidence type="ECO:0008006" key="4">
    <source>
        <dbReference type="Google" id="ProtNLM"/>
    </source>
</evidence>
<dbReference type="RefSeq" id="WP_006271025.1">
    <property type="nucleotide sequence ID" value="NZ_GL883077.1"/>
</dbReference>
<dbReference type="STRING" id="715226.ABI_02910"/>
<keyword evidence="3" id="KW-1185">Reference proteome</keyword>